<dbReference type="AlphaFoldDB" id="A0A9X2CYD4"/>
<name>A0A9X2CYD4_9GAMM</name>
<gene>
    <name evidence="2" type="ORF">LOX96_03080</name>
</gene>
<protein>
    <recommendedName>
        <fullName evidence="4">Transmembrane protein</fullName>
    </recommendedName>
</protein>
<accession>A0A9X2CYD4</accession>
<proteinExistence type="predicted"/>
<organism evidence="2 3">
    <name type="scientific">Legionella maioricensis</name>
    <dbReference type="NCBI Taxonomy" id="2896528"/>
    <lineage>
        <taxon>Bacteria</taxon>
        <taxon>Pseudomonadati</taxon>
        <taxon>Pseudomonadota</taxon>
        <taxon>Gammaproteobacteria</taxon>
        <taxon>Legionellales</taxon>
        <taxon>Legionellaceae</taxon>
        <taxon>Legionella</taxon>
    </lineage>
</organism>
<reference evidence="2" key="1">
    <citation type="submission" date="2021-11" db="EMBL/GenBank/DDBJ databases">
        <title>Legionella maioricencis sp. nov., a new species isolated from hot water samples in Mallorca.</title>
        <authorList>
            <person name="Crespi S."/>
            <person name="Drasar V."/>
            <person name="Salva-Serra F."/>
            <person name="Jaen-Luchoro D."/>
            <person name="Pineiro-Iglesias B."/>
            <person name="Aliaga F."/>
            <person name="Fernandez-Juarez V."/>
            <person name="Coll G."/>
            <person name="Moore E.R.B."/>
            <person name="Bennasar-Figueras A."/>
        </authorList>
    </citation>
    <scope>NUCLEOTIDE SEQUENCE</scope>
    <source>
        <strain evidence="2">HCPI-6</strain>
    </source>
</reference>
<dbReference type="RefSeq" id="WP_250420547.1">
    <property type="nucleotide sequence ID" value="NZ_JAJKBJ010000002.1"/>
</dbReference>
<comment type="caution">
    <text evidence="2">The sequence shown here is derived from an EMBL/GenBank/DDBJ whole genome shotgun (WGS) entry which is preliminary data.</text>
</comment>
<keyword evidence="1" id="KW-0732">Signal</keyword>
<feature type="signal peptide" evidence="1">
    <location>
        <begin position="1"/>
        <end position="25"/>
    </location>
</feature>
<evidence type="ECO:0008006" key="4">
    <source>
        <dbReference type="Google" id="ProtNLM"/>
    </source>
</evidence>
<sequence>MMKKICSKSAALFTAISLAFGIAEAAVPVSSSGQATLSITAVSTNSKSTLAKCRNTLANCVVTLTLMPPNQGFVIIENTSNVDAINVQAILPSEFNDVNQVSICEVLKAHESCSLIFAPGSNTQVHPQTTIPIKGNNTSTVFFDMRVLELGGS</sequence>
<evidence type="ECO:0000313" key="3">
    <source>
        <dbReference type="Proteomes" id="UP001139721"/>
    </source>
</evidence>
<dbReference type="Proteomes" id="UP001139721">
    <property type="component" value="Unassembled WGS sequence"/>
</dbReference>
<keyword evidence="3" id="KW-1185">Reference proteome</keyword>
<feature type="chain" id="PRO_5040772602" description="Transmembrane protein" evidence="1">
    <location>
        <begin position="26"/>
        <end position="153"/>
    </location>
</feature>
<evidence type="ECO:0000313" key="2">
    <source>
        <dbReference type="EMBL" id="MCL9683068.1"/>
    </source>
</evidence>
<evidence type="ECO:0000256" key="1">
    <source>
        <dbReference type="SAM" id="SignalP"/>
    </source>
</evidence>
<dbReference type="EMBL" id="JAJKBJ010000002">
    <property type="protein sequence ID" value="MCL9683068.1"/>
    <property type="molecule type" value="Genomic_DNA"/>
</dbReference>